<keyword evidence="9 11" id="KW-0100">Branched-chain amino acid biosynthesis</keyword>
<comment type="function">
    <text evidence="1 11">Involved in the biosynthesis of branched-chain amino acids (BCAA). Catalyzes an alkyl-migration followed by a ketol-acid reduction of (S)-2-acetolactate (S2AL) to yield (R)-2,3-dihydroxy-isovalerate. In the isomerase reaction, S2AL is rearranged via a Mg-dependent methyl migration to produce 3-hydroxy-3-methyl-2-ketobutyrate (HMKB). In the reductase reaction, this 2-ketoacid undergoes a metal-dependent reduction by NADPH to yield (R)-2,3-dihydroxy-isovalerate.</text>
</comment>
<feature type="binding site" evidence="11 12">
    <location>
        <position position="230"/>
    </location>
    <ligand>
        <name>Mg(2+)</name>
        <dbReference type="ChEBI" id="CHEBI:18420"/>
        <label>2</label>
    </ligand>
</feature>
<dbReference type="InterPro" id="IPR008927">
    <property type="entry name" value="6-PGluconate_DH-like_C_sf"/>
</dbReference>
<keyword evidence="6 11" id="KW-0479">Metal-binding</keyword>
<dbReference type="InterPro" id="IPR036291">
    <property type="entry name" value="NAD(P)-bd_dom_sf"/>
</dbReference>
<dbReference type="GO" id="GO:0009097">
    <property type="term" value="P:isoleucine biosynthetic process"/>
    <property type="evidence" value="ECO:0007669"/>
    <property type="project" value="UniProtKB-UniRule"/>
</dbReference>
<dbReference type="PANTHER" id="PTHR21371">
    <property type="entry name" value="KETOL-ACID REDUCTOISOMERASE, MITOCHONDRIAL"/>
    <property type="match status" value="1"/>
</dbReference>
<evidence type="ECO:0000256" key="11">
    <source>
        <dbReference type="HAMAP-Rule" id="MF_00435"/>
    </source>
</evidence>
<evidence type="ECO:0000256" key="8">
    <source>
        <dbReference type="ARBA" id="ARBA00023002"/>
    </source>
</evidence>
<organism evidence="16 17">
    <name type="scientific">SAR86 cluster bacterium</name>
    <dbReference type="NCBI Taxonomy" id="2030880"/>
    <lineage>
        <taxon>Bacteria</taxon>
        <taxon>Pseudomonadati</taxon>
        <taxon>Pseudomonadota</taxon>
        <taxon>Gammaproteobacteria</taxon>
        <taxon>SAR86 cluster</taxon>
    </lineage>
</organism>
<feature type="binding site" evidence="11">
    <location>
        <position position="133"/>
    </location>
    <ligand>
        <name>NADP(+)</name>
        <dbReference type="ChEBI" id="CHEBI:58349"/>
    </ligand>
</feature>
<feature type="binding site" evidence="11 12">
    <location>
        <position position="198"/>
    </location>
    <ligand>
        <name>Mg(2+)</name>
        <dbReference type="ChEBI" id="CHEBI:18420"/>
        <label>1</label>
    </ligand>
</feature>
<dbReference type="GO" id="GO:0005829">
    <property type="term" value="C:cytosol"/>
    <property type="evidence" value="ECO:0007669"/>
    <property type="project" value="TreeGrafter"/>
</dbReference>
<dbReference type="EMBL" id="QOPC01000010">
    <property type="protein sequence ID" value="RCL38483.1"/>
    <property type="molecule type" value="Genomic_DNA"/>
</dbReference>
<dbReference type="Gene3D" id="6.10.240.10">
    <property type="match status" value="1"/>
</dbReference>
<feature type="binding site" evidence="11 12">
    <location>
        <position position="234"/>
    </location>
    <ligand>
        <name>Mg(2+)</name>
        <dbReference type="ChEBI" id="CHEBI:18420"/>
        <label>2</label>
    </ligand>
</feature>
<evidence type="ECO:0000256" key="2">
    <source>
        <dbReference type="ARBA" id="ARBA00004864"/>
    </source>
</evidence>
<evidence type="ECO:0000256" key="4">
    <source>
        <dbReference type="ARBA" id="ARBA00010318"/>
    </source>
</evidence>
<accession>A0A368BMF2</accession>
<feature type="binding site" evidence="11">
    <location>
        <position position="47"/>
    </location>
    <ligand>
        <name>NADP(+)</name>
        <dbReference type="ChEBI" id="CHEBI:58349"/>
    </ligand>
</feature>
<dbReference type="GO" id="GO:0000287">
    <property type="term" value="F:magnesium ion binding"/>
    <property type="evidence" value="ECO:0007669"/>
    <property type="project" value="UniProtKB-UniRule"/>
</dbReference>
<dbReference type="GO" id="GO:0009099">
    <property type="term" value="P:L-valine biosynthetic process"/>
    <property type="evidence" value="ECO:0007669"/>
    <property type="project" value="UniProtKB-UniRule"/>
</dbReference>
<evidence type="ECO:0000256" key="3">
    <source>
        <dbReference type="ARBA" id="ARBA00004885"/>
    </source>
</evidence>
<dbReference type="Pfam" id="PF07991">
    <property type="entry name" value="KARI_N"/>
    <property type="match status" value="1"/>
</dbReference>
<keyword evidence="16" id="KW-0413">Isomerase</keyword>
<comment type="cofactor">
    <cofactor evidence="11">
        <name>Mg(2+)</name>
        <dbReference type="ChEBI" id="CHEBI:18420"/>
    </cofactor>
    <text evidence="11">Binds 2 magnesium ions per subunit.</text>
</comment>
<evidence type="ECO:0000256" key="10">
    <source>
        <dbReference type="ARBA" id="ARBA00049021"/>
    </source>
</evidence>
<comment type="pathway">
    <text evidence="2 11">Amino-acid biosynthesis; L-valine biosynthesis; L-valine from pyruvate: step 2/4.</text>
</comment>
<evidence type="ECO:0000256" key="1">
    <source>
        <dbReference type="ARBA" id="ARBA00002172"/>
    </source>
</evidence>
<proteinExistence type="inferred from homology"/>
<name>A0A368BMF2_9GAMM</name>
<dbReference type="NCBIfam" id="NF004017">
    <property type="entry name" value="PRK05479.1"/>
    <property type="match status" value="1"/>
</dbReference>
<dbReference type="Pfam" id="PF01450">
    <property type="entry name" value="KARI_C"/>
    <property type="match status" value="1"/>
</dbReference>
<evidence type="ECO:0000313" key="16">
    <source>
        <dbReference type="EMBL" id="RCL38483.1"/>
    </source>
</evidence>
<keyword evidence="11" id="KW-0521">NADP</keyword>
<dbReference type="SUPFAM" id="SSF48179">
    <property type="entry name" value="6-phosphogluconate dehydrogenase C-terminal domain-like"/>
    <property type="match status" value="1"/>
</dbReference>
<feature type="compositionally biased region" description="Basic and acidic residues" evidence="13">
    <location>
        <begin position="310"/>
        <end position="322"/>
    </location>
</feature>
<keyword evidence="8 11" id="KW-0560">Oxidoreductase</keyword>
<comment type="pathway">
    <text evidence="3 11">Amino-acid biosynthesis; L-isoleucine biosynthesis; L-isoleucine from 2-oxobutanoate: step 2/4.</text>
</comment>
<feature type="binding site" evidence="11">
    <location>
        <position position="52"/>
    </location>
    <ligand>
        <name>NADP(+)</name>
        <dbReference type="ChEBI" id="CHEBI:58349"/>
    </ligand>
</feature>
<comment type="catalytic activity">
    <reaction evidence="10 11">
        <text>(2R)-2,3-dihydroxy-3-methylbutanoate + NADP(+) = (2S)-2-acetolactate + NADPH + H(+)</text>
        <dbReference type="Rhea" id="RHEA:22068"/>
        <dbReference type="ChEBI" id="CHEBI:15378"/>
        <dbReference type="ChEBI" id="CHEBI:49072"/>
        <dbReference type="ChEBI" id="CHEBI:57783"/>
        <dbReference type="ChEBI" id="CHEBI:58349"/>
        <dbReference type="ChEBI" id="CHEBI:58476"/>
        <dbReference type="EC" id="1.1.1.86"/>
    </reaction>
</comment>
<dbReference type="NCBIfam" id="TIGR00465">
    <property type="entry name" value="ilvC"/>
    <property type="match status" value="1"/>
</dbReference>
<evidence type="ECO:0000256" key="9">
    <source>
        <dbReference type="ARBA" id="ARBA00023304"/>
    </source>
</evidence>
<sequence length="347" mass="37540">MKIFYEDDADISIIQNLKVTIVGYGSQGHAHANNLHESGVDVTVALREGSSSWAKAESAGLKVAKVSNAVIGADLVMILAPDEFQQALYESEIKPNLKPNAVLAFAHGFNIHFKKIIPGDNTSVIMIAPKGPGHTVRSTYLNGGGVPSLIAIFQDGKNPNDHTAKEIALSYAQANGGTRAGVLETTFKEETETDLFGEQAVLCGGMTALIKAGYETLVEAGYSPEMAYFECLHETKLIVDLIHEGGIANMHYSISNTAEFGDYVSGPKIITNDTKDAMRGILKRIQTGEFADKFLNDCRQSNDGSGGPIMKEERKSTASHSIEKVGSELRSKMKFLNSERLVNKDKN</sequence>
<comment type="caution">
    <text evidence="16">The sequence shown here is derived from an EMBL/GenBank/DDBJ whole genome shotgun (WGS) entry which is preliminary data.</text>
</comment>
<evidence type="ECO:0000259" key="14">
    <source>
        <dbReference type="PROSITE" id="PS51850"/>
    </source>
</evidence>
<dbReference type="GO" id="GO:0050661">
    <property type="term" value="F:NADP binding"/>
    <property type="evidence" value="ECO:0007669"/>
    <property type="project" value="InterPro"/>
</dbReference>
<dbReference type="PANTHER" id="PTHR21371:SF1">
    <property type="entry name" value="KETOL-ACID REDUCTOISOMERASE, MITOCHONDRIAL"/>
    <property type="match status" value="1"/>
</dbReference>
<comment type="similarity">
    <text evidence="4 11 12">Belongs to the ketol-acid reductoisomerase family.</text>
</comment>
<evidence type="ECO:0000256" key="12">
    <source>
        <dbReference type="PROSITE-ProRule" id="PRU01198"/>
    </source>
</evidence>
<dbReference type="SUPFAM" id="SSF51735">
    <property type="entry name" value="NAD(P)-binding Rossmann-fold domains"/>
    <property type="match status" value="1"/>
</dbReference>
<feature type="binding site" evidence="11">
    <location>
        <position position="50"/>
    </location>
    <ligand>
        <name>NADP(+)</name>
        <dbReference type="ChEBI" id="CHEBI:58349"/>
    </ligand>
</feature>
<feature type="active site" evidence="11">
    <location>
        <position position="107"/>
    </location>
</feature>
<dbReference type="FunFam" id="3.40.50.720:FF:000023">
    <property type="entry name" value="Ketol-acid reductoisomerase (NADP(+))"/>
    <property type="match status" value="1"/>
</dbReference>
<feature type="region of interest" description="Disordered" evidence="13">
    <location>
        <begin position="301"/>
        <end position="322"/>
    </location>
</feature>
<comment type="caution">
    <text evidence="11">Lacks conserved residue(s) required for the propagation of feature annotation.</text>
</comment>
<reference evidence="16 17" key="1">
    <citation type="journal article" date="2018" name="Microbiome">
        <title>Fine metagenomic profile of the Mediterranean stratified and mixed water columns revealed by assembly and recruitment.</title>
        <authorList>
            <person name="Haro-Moreno J.M."/>
            <person name="Lopez-Perez M."/>
            <person name="De La Torre J.R."/>
            <person name="Picazo A."/>
            <person name="Camacho A."/>
            <person name="Rodriguez-Valera F."/>
        </authorList>
    </citation>
    <scope>NUCLEOTIDE SEQUENCE [LARGE SCALE GENOMIC DNA]</scope>
    <source>
        <strain evidence="16">MED-G84</strain>
    </source>
</reference>
<dbReference type="GO" id="GO:0016853">
    <property type="term" value="F:isomerase activity"/>
    <property type="evidence" value="ECO:0007669"/>
    <property type="project" value="UniProtKB-KW"/>
</dbReference>
<dbReference type="InterPro" id="IPR014359">
    <property type="entry name" value="KARI_prok"/>
</dbReference>
<dbReference type="AlphaFoldDB" id="A0A368BMF2"/>
<keyword evidence="7 11" id="KW-0460">Magnesium</keyword>
<keyword evidence="5 11" id="KW-0028">Amino-acid biosynthesis</keyword>
<dbReference type="InterPro" id="IPR013023">
    <property type="entry name" value="KARI"/>
</dbReference>
<feature type="domain" description="KARI C-terminal knotted" evidence="15">
    <location>
        <begin position="186"/>
        <end position="336"/>
    </location>
</feature>
<evidence type="ECO:0000256" key="5">
    <source>
        <dbReference type="ARBA" id="ARBA00022605"/>
    </source>
</evidence>
<feature type="domain" description="KARI N-terminal Rossmann" evidence="14">
    <location>
        <begin position="1"/>
        <end position="185"/>
    </location>
</feature>
<evidence type="ECO:0000313" key="17">
    <source>
        <dbReference type="Proteomes" id="UP000253032"/>
    </source>
</evidence>
<dbReference type="PIRSF" id="PIRSF000116">
    <property type="entry name" value="IlvC_gammaproteo"/>
    <property type="match status" value="1"/>
</dbReference>
<gene>
    <name evidence="11" type="primary">ilvC</name>
    <name evidence="16" type="ORF">DBW98_02525</name>
</gene>
<feature type="binding site" evidence="11 12">
    <location>
        <position position="194"/>
    </location>
    <ligand>
        <name>Mg(2+)</name>
        <dbReference type="ChEBI" id="CHEBI:18420"/>
        <label>1</label>
    </ligand>
</feature>
<dbReference type="InterPro" id="IPR000506">
    <property type="entry name" value="KARI_C"/>
</dbReference>
<evidence type="ECO:0000256" key="7">
    <source>
        <dbReference type="ARBA" id="ARBA00022842"/>
    </source>
</evidence>
<evidence type="ECO:0000256" key="13">
    <source>
        <dbReference type="SAM" id="MobiDB-lite"/>
    </source>
</evidence>
<dbReference type="Gene3D" id="3.40.50.720">
    <property type="entry name" value="NAD(P)-binding Rossmann-like Domain"/>
    <property type="match status" value="1"/>
</dbReference>
<dbReference type="Proteomes" id="UP000253032">
    <property type="component" value="Unassembled WGS sequence"/>
</dbReference>
<dbReference type="InterPro" id="IPR013116">
    <property type="entry name" value="KARI_N"/>
</dbReference>
<feature type="binding site" evidence="11 12">
    <location>
        <position position="194"/>
    </location>
    <ligand>
        <name>Mg(2+)</name>
        <dbReference type="ChEBI" id="CHEBI:18420"/>
        <label>2</label>
    </ligand>
</feature>
<dbReference type="PROSITE" id="PS51850">
    <property type="entry name" value="KARI_N"/>
    <property type="match status" value="1"/>
</dbReference>
<feature type="binding site" evidence="11">
    <location>
        <begin position="24"/>
        <end position="27"/>
    </location>
    <ligand>
        <name>NADP(+)</name>
        <dbReference type="ChEBI" id="CHEBI:58349"/>
    </ligand>
</feature>
<dbReference type="PROSITE" id="PS51851">
    <property type="entry name" value="KARI_C"/>
    <property type="match status" value="1"/>
</dbReference>
<comment type="catalytic activity">
    <reaction evidence="11">
        <text>(2R,3R)-2,3-dihydroxy-3-methylpentanoate + NADP(+) = (S)-2-ethyl-2-hydroxy-3-oxobutanoate + NADPH + H(+)</text>
        <dbReference type="Rhea" id="RHEA:13493"/>
        <dbReference type="ChEBI" id="CHEBI:15378"/>
        <dbReference type="ChEBI" id="CHEBI:49256"/>
        <dbReference type="ChEBI" id="CHEBI:49258"/>
        <dbReference type="ChEBI" id="CHEBI:57783"/>
        <dbReference type="ChEBI" id="CHEBI:58349"/>
        <dbReference type="EC" id="1.1.1.86"/>
    </reaction>
</comment>
<evidence type="ECO:0000259" key="15">
    <source>
        <dbReference type="PROSITE" id="PS51851"/>
    </source>
</evidence>
<evidence type="ECO:0000256" key="6">
    <source>
        <dbReference type="ARBA" id="ARBA00022723"/>
    </source>
</evidence>
<dbReference type="EC" id="1.1.1.86" evidence="11"/>
<feature type="binding site" evidence="11 12">
    <location>
        <position position="255"/>
    </location>
    <ligand>
        <name>substrate</name>
    </ligand>
</feature>
<dbReference type="UniPathway" id="UPA00047">
    <property type="reaction ID" value="UER00056"/>
</dbReference>
<protein>
    <recommendedName>
        <fullName evidence="11">Ketol-acid reductoisomerase (NADP(+))</fullName>
        <shortName evidence="11">KARI</shortName>
        <ecNumber evidence="11">1.1.1.86</ecNumber>
    </recommendedName>
    <alternativeName>
        <fullName evidence="11">Acetohydroxy-acid isomeroreductase</fullName>
        <shortName evidence="11">AHIR</shortName>
    </alternativeName>
    <alternativeName>
        <fullName evidence="11">Alpha-keto-beta-hydroxylacyl reductoisomerase</fullName>
    </alternativeName>
</protein>
<dbReference type="UniPathway" id="UPA00049">
    <property type="reaction ID" value="UER00060"/>
</dbReference>
<dbReference type="HAMAP" id="MF_00435">
    <property type="entry name" value="IlvC"/>
    <property type="match status" value="1"/>
</dbReference>
<dbReference type="GO" id="GO:0004455">
    <property type="term" value="F:ketol-acid reductoisomerase activity"/>
    <property type="evidence" value="ECO:0007669"/>
    <property type="project" value="UniProtKB-UniRule"/>
</dbReference>